<evidence type="ECO:0008006" key="12">
    <source>
        <dbReference type="Google" id="ProtNLM"/>
    </source>
</evidence>
<dbReference type="GO" id="GO:0006952">
    <property type="term" value="P:defense response"/>
    <property type="evidence" value="ECO:0007669"/>
    <property type="project" value="UniProtKB-KW"/>
</dbReference>
<dbReference type="InterPro" id="IPR041118">
    <property type="entry name" value="Rx_N"/>
</dbReference>
<evidence type="ECO:0000256" key="1">
    <source>
        <dbReference type="ARBA" id="ARBA00022614"/>
    </source>
</evidence>
<dbReference type="GO" id="GO:0051707">
    <property type="term" value="P:response to other organism"/>
    <property type="evidence" value="ECO:0007669"/>
    <property type="project" value="UniProtKB-ARBA"/>
</dbReference>
<dbReference type="EMBL" id="LRBV02000004">
    <property type="status" value="NOT_ANNOTATED_CDS"/>
    <property type="molecule type" value="Genomic_DNA"/>
</dbReference>
<dbReference type="GO" id="GO:0043531">
    <property type="term" value="F:ADP binding"/>
    <property type="evidence" value="ECO:0007669"/>
    <property type="project" value="InterPro"/>
</dbReference>
<dbReference type="Pfam" id="PF25019">
    <property type="entry name" value="LRR_R13L1-DRL21"/>
    <property type="match status" value="1"/>
</dbReference>
<keyword evidence="3" id="KW-0547">Nucleotide-binding</keyword>
<proteinExistence type="predicted"/>
<sequence>MEPGPVWFFTKAIMSTLSQDDIRQFPCLEAEIEKLRKTLYSIRDVVTGAEKDQVVSCKSRDWLGHLKDVLIDLDDLVDDVCVEAQRLKSKPKEVCFFSFNLPYALSMNCKLKGIGKRLRNVAQWADYVLSANPRKEVVDSWSGHAERTHSIVGREAFKERIVGRLLDSKVAQAVTVIPIFGIAGMGKTTLAQLVFHDDRIMKRFEPRMWVHVSDEFCLKVILERILESTTNKKRENLEMNKLMEKFQKEILAKKCLIVLEDVLKLDLKEWVDFTNLLSVAARGSRVLVTTHIEYVAKAVAKSTDLDHYTLKSLNQEETWALFKEIAFEKGQEVKDLEIMEIGKVTVEKCAGVPLAIKTVGSLLSSKNPTKWSSLMRELSEKCRNKDSIHAALELCYDHLPANLKLCFAYCALFPKDYEIDVQELINLWMAQGFITSLDQSQPLEDVGYKYFLSLVHRPFFYAIKKDELGIIRRCRMHDLPRNLFANSVADVKSMLSKAASKKIDKSILHLSFSFHSDFMHHISTLLLKGNRLRTFLLPSESLLSYKEKMGDSICYKIISCFKLLRVLDLHALGIKTLPTSICKLKYLRYLDLSQNSIQLLPLYVTRLQNLQTLKLSDCHLLKELPKGIKKLINLRHLEIDGCWSLTHMPLGMGELTSLQTLPRFVLSKKYQSVSSRGGGLSELNKLNELKRSLEILNLEHLNDAVSDKETANMGEKKNLQELRLRWTRGSNKDGEQLDCLKPHANLKKLYVIGFGGVKFSSWISSLTNLIEFTLFDIPNCQYLPPFDQLPYLKYLSLNSMSALEYVSAGDNMRFSSTSYSSTSTPFFPSLEALTLNDLPNLKEWWKMDVIFGDKPLPSFPHLSKLSICVCPKLNSMPRFPNLEELVLQNASLKPLVETVMMIDMAGPNSPKNALTTSTFSSSTLASFSFSPVSDLKSLSISRMDDLEYLPKECLQNLTSLKKLEILFCPRLKSLSLVLQYLSSLEHLQIENCNEFDLSNYGKQWKALGSLNSLLIGEIPKLVALPKELTYVHKLTDLRIRKCSNLVALLERMDSFSSLQHLSIVECPNLVSLPEGMGKLTSLQALKISGSSLISQKCKREIGEDWPKIKHIPYVEIDYIR</sequence>
<dbReference type="SUPFAM" id="SSF52540">
    <property type="entry name" value="P-loop containing nucleoside triphosphate hydrolases"/>
    <property type="match status" value="1"/>
</dbReference>
<dbReference type="Pfam" id="PF23559">
    <property type="entry name" value="WHD_DRP"/>
    <property type="match status" value="1"/>
</dbReference>
<evidence type="ECO:0000313" key="11">
    <source>
        <dbReference type="Proteomes" id="UP000594261"/>
    </source>
</evidence>
<keyword evidence="2" id="KW-0677">Repeat</keyword>
<keyword evidence="5" id="KW-0067">ATP-binding</keyword>
<dbReference type="GO" id="GO:0005524">
    <property type="term" value="F:ATP binding"/>
    <property type="evidence" value="ECO:0007669"/>
    <property type="project" value="UniProtKB-KW"/>
</dbReference>
<dbReference type="PANTHER" id="PTHR36766:SF38">
    <property type="entry name" value="DISEASE RESISTANCE PROTEIN RGA3"/>
    <property type="match status" value="1"/>
</dbReference>
<keyword evidence="4" id="KW-0611">Plant defense</keyword>
<gene>
    <name evidence="10" type="primary">LOC115986269</name>
</gene>
<dbReference type="InterPro" id="IPR027417">
    <property type="entry name" value="P-loop_NTPase"/>
</dbReference>
<dbReference type="KEGG" id="qlo:115986269"/>
<dbReference type="GeneID" id="115986269"/>
<dbReference type="OrthoDB" id="5279713at2759"/>
<dbReference type="PANTHER" id="PTHR36766">
    <property type="entry name" value="PLANT BROAD-SPECTRUM MILDEW RESISTANCE PROTEIN RPW8"/>
    <property type="match status" value="1"/>
</dbReference>
<dbReference type="Gene3D" id="3.40.50.300">
    <property type="entry name" value="P-loop containing nucleotide triphosphate hydrolases"/>
    <property type="match status" value="1"/>
</dbReference>
<dbReference type="FunFam" id="1.10.10.10:FF:000322">
    <property type="entry name" value="Probable disease resistance protein At1g63360"/>
    <property type="match status" value="1"/>
</dbReference>
<dbReference type="InterPro" id="IPR032675">
    <property type="entry name" value="LRR_dom_sf"/>
</dbReference>
<dbReference type="Proteomes" id="UP000594261">
    <property type="component" value="Chromosome 4"/>
</dbReference>
<evidence type="ECO:0000259" key="6">
    <source>
        <dbReference type="Pfam" id="PF00931"/>
    </source>
</evidence>
<keyword evidence="11" id="KW-1185">Reference proteome</keyword>
<name>A0A7N2LM12_QUELO</name>
<dbReference type="PRINTS" id="PR00364">
    <property type="entry name" value="DISEASERSIST"/>
</dbReference>
<dbReference type="EnsemblPlants" id="QL04p097283:mrna">
    <property type="protein sequence ID" value="QL04p097283:mrna:CDS:1"/>
    <property type="gene ID" value="QL04p097283"/>
</dbReference>
<accession>A0A7N2LM12</accession>
<dbReference type="InParanoid" id="A0A7N2LM12"/>
<dbReference type="Pfam" id="PF00931">
    <property type="entry name" value="NB-ARC"/>
    <property type="match status" value="1"/>
</dbReference>
<dbReference type="InterPro" id="IPR002182">
    <property type="entry name" value="NB-ARC"/>
</dbReference>
<dbReference type="Gene3D" id="3.80.10.10">
    <property type="entry name" value="Ribonuclease Inhibitor"/>
    <property type="match status" value="3"/>
</dbReference>
<feature type="domain" description="Disease resistance N-terminal" evidence="7">
    <location>
        <begin position="15"/>
        <end position="97"/>
    </location>
</feature>
<evidence type="ECO:0000256" key="3">
    <source>
        <dbReference type="ARBA" id="ARBA00022741"/>
    </source>
</evidence>
<feature type="domain" description="NB-ARC" evidence="6">
    <location>
        <begin position="155"/>
        <end position="329"/>
    </location>
</feature>
<dbReference type="SUPFAM" id="SSF52058">
    <property type="entry name" value="L domain-like"/>
    <property type="match status" value="1"/>
</dbReference>
<evidence type="ECO:0000256" key="2">
    <source>
        <dbReference type="ARBA" id="ARBA00022737"/>
    </source>
</evidence>
<dbReference type="OMA" id="THIEYVA"/>
<organism evidence="10 11">
    <name type="scientific">Quercus lobata</name>
    <name type="common">Valley oak</name>
    <dbReference type="NCBI Taxonomy" id="97700"/>
    <lineage>
        <taxon>Eukaryota</taxon>
        <taxon>Viridiplantae</taxon>
        <taxon>Streptophyta</taxon>
        <taxon>Embryophyta</taxon>
        <taxon>Tracheophyta</taxon>
        <taxon>Spermatophyta</taxon>
        <taxon>Magnoliopsida</taxon>
        <taxon>eudicotyledons</taxon>
        <taxon>Gunneridae</taxon>
        <taxon>Pentapetalae</taxon>
        <taxon>rosids</taxon>
        <taxon>fabids</taxon>
        <taxon>Fagales</taxon>
        <taxon>Fagaceae</taxon>
        <taxon>Quercus</taxon>
    </lineage>
</organism>
<dbReference type="InterPro" id="IPR042197">
    <property type="entry name" value="Apaf_helical"/>
</dbReference>
<keyword evidence="1" id="KW-0433">Leucine-rich repeat</keyword>
<feature type="domain" description="R13L1/DRL21-like LRR repeat region" evidence="9">
    <location>
        <begin position="680"/>
        <end position="800"/>
    </location>
</feature>
<evidence type="ECO:0000256" key="4">
    <source>
        <dbReference type="ARBA" id="ARBA00022821"/>
    </source>
</evidence>
<evidence type="ECO:0000259" key="9">
    <source>
        <dbReference type="Pfam" id="PF25019"/>
    </source>
</evidence>
<dbReference type="Gene3D" id="1.20.5.4130">
    <property type="match status" value="1"/>
</dbReference>
<protein>
    <recommendedName>
        <fullName evidence="12">CC-NBS-LRR protein</fullName>
    </recommendedName>
</protein>
<reference evidence="10" key="2">
    <citation type="submission" date="2021-01" db="UniProtKB">
        <authorList>
            <consortium name="EnsemblPlants"/>
        </authorList>
    </citation>
    <scope>IDENTIFICATION</scope>
</reference>
<feature type="domain" description="Disease resistance protein winged helix" evidence="8">
    <location>
        <begin position="412"/>
        <end position="482"/>
    </location>
</feature>
<reference evidence="10 11" key="1">
    <citation type="journal article" date="2016" name="G3 (Bethesda)">
        <title>First Draft Assembly and Annotation of the Genome of a California Endemic Oak Quercus lobata Nee (Fagaceae).</title>
        <authorList>
            <person name="Sork V.L."/>
            <person name="Fitz-Gibbon S.T."/>
            <person name="Puiu D."/>
            <person name="Crepeau M."/>
            <person name="Gugger P.F."/>
            <person name="Sherman R."/>
            <person name="Stevens K."/>
            <person name="Langley C.H."/>
            <person name="Pellegrini M."/>
            <person name="Salzberg S.L."/>
        </authorList>
    </citation>
    <scope>NUCLEOTIDE SEQUENCE [LARGE SCALE GENOMIC DNA]</scope>
    <source>
        <strain evidence="10 11">cv. SW786</strain>
    </source>
</reference>
<dbReference type="Gene3D" id="1.10.8.430">
    <property type="entry name" value="Helical domain of apoptotic protease-activating factors"/>
    <property type="match status" value="1"/>
</dbReference>
<dbReference type="AlphaFoldDB" id="A0A7N2LM12"/>
<evidence type="ECO:0000259" key="8">
    <source>
        <dbReference type="Pfam" id="PF23559"/>
    </source>
</evidence>
<dbReference type="Gramene" id="QL04p097283:mrna">
    <property type="protein sequence ID" value="QL04p097283:mrna:CDS:1"/>
    <property type="gene ID" value="QL04p097283"/>
</dbReference>
<evidence type="ECO:0000313" key="10">
    <source>
        <dbReference type="EnsemblPlants" id="QL04p097283:mrna:CDS:1"/>
    </source>
</evidence>
<evidence type="ECO:0000256" key="5">
    <source>
        <dbReference type="ARBA" id="ARBA00022840"/>
    </source>
</evidence>
<dbReference type="SUPFAM" id="SSF52047">
    <property type="entry name" value="RNI-like"/>
    <property type="match status" value="1"/>
</dbReference>
<evidence type="ECO:0000259" key="7">
    <source>
        <dbReference type="Pfam" id="PF18052"/>
    </source>
</evidence>
<dbReference type="Pfam" id="PF18052">
    <property type="entry name" value="Rx_N"/>
    <property type="match status" value="1"/>
</dbReference>
<dbReference type="InterPro" id="IPR056789">
    <property type="entry name" value="LRR_R13L1-DRL21"/>
</dbReference>
<dbReference type="RefSeq" id="XP_030964973.1">
    <property type="nucleotide sequence ID" value="XM_031109113.1"/>
</dbReference>
<dbReference type="InterPro" id="IPR058922">
    <property type="entry name" value="WHD_DRP"/>
</dbReference>